<dbReference type="SUPFAM" id="SSF63562">
    <property type="entry name" value="RPB6/omega subunit-like"/>
    <property type="match status" value="1"/>
</dbReference>
<evidence type="ECO:0000256" key="2">
    <source>
        <dbReference type="ARBA" id="ARBA00023163"/>
    </source>
</evidence>
<sequence length="107" mass="11787">MSNHRVYLDDIYASEACKGSTFRAVVMMAHEARFINEQARSGYLTLEMKPTTIAMDKFKDNKLTILSKEEAEARENAKVAEIQQANAKAPAQDSASTLDAANDAFGI</sequence>
<proteinExistence type="predicted"/>
<comment type="caution">
    <text evidence="4">The sequence shown here is derived from an EMBL/GenBank/DDBJ whole genome shotgun (WGS) entry which is preliminary data.</text>
</comment>
<evidence type="ECO:0000256" key="1">
    <source>
        <dbReference type="ARBA" id="ARBA00022478"/>
    </source>
</evidence>
<dbReference type="GO" id="GO:0006351">
    <property type="term" value="P:DNA-templated transcription"/>
    <property type="evidence" value="ECO:0007669"/>
    <property type="project" value="InterPro"/>
</dbReference>
<gene>
    <name evidence="4" type="ORF">BGX16_2677</name>
</gene>
<evidence type="ECO:0008006" key="6">
    <source>
        <dbReference type="Google" id="ProtNLM"/>
    </source>
</evidence>
<feature type="region of interest" description="Disordered" evidence="3">
    <location>
        <begin position="84"/>
        <end position="107"/>
    </location>
</feature>
<name>A0A2M9AAA6_9BACT</name>
<keyword evidence="2" id="KW-0804">Transcription</keyword>
<dbReference type="GO" id="GO:0003677">
    <property type="term" value="F:DNA binding"/>
    <property type="evidence" value="ECO:0007669"/>
    <property type="project" value="InterPro"/>
</dbReference>
<organism evidence="4 5">
    <name type="scientific">Hallerella succinigenes</name>
    <dbReference type="NCBI Taxonomy" id="1896222"/>
    <lineage>
        <taxon>Bacteria</taxon>
        <taxon>Pseudomonadati</taxon>
        <taxon>Fibrobacterota</taxon>
        <taxon>Fibrobacteria</taxon>
        <taxon>Fibrobacterales</taxon>
        <taxon>Fibrobacteraceae</taxon>
        <taxon>Hallerella</taxon>
    </lineage>
</organism>
<dbReference type="AlphaFoldDB" id="A0A2M9AAA6"/>
<dbReference type="InterPro" id="IPR036161">
    <property type="entry name" value="RPB6/omega-like_sf"/>
</dbReference>
<dbReference type="EMBL" id="PGEX01000001">
    <property type="protein sequence ID" value="PJJ42639.1"/>
    <property type="molecule type" value="Genomic_DNA"/>
</dbReference>
<reference evidence="4 5" key="1">
    <citation type="submission" date="2017-11" db="EMBL/GenBank/DDBJ databases">
        <title>Animal gut microbial communities from fecal samples from Wisconsin, USA.</title>
        <authorList>
            <person name="Neumann A."/>
        </authorList>
    </citation>
    <scope>NUCLEOTIDE SEQUENCE [LARGE SCALE GENOMIC DNA]</scope>
    <source>
        <strain evidence="4 5">UWS3</strain>
    </source>
</reference>
<dbReference type="GO" id="GO:0000428">
    <property type="term" value="C:DNA-directed RNA polymerase complex"/>
    <property type="evidence" value="ECO:0007669"/>
    <property type="project" value="UniProtKB-KW"/>
</dbReference>
<dbReference type="Gene3D" id="3.90.940.10">
    <property type="match status" value="1"/>
</dbReference>
<keyword evidence="5" id="KW-1185">Reference proteome</keyword>
<accession>A0A2M9AAA6</accession>
<dbReference type="OrthoDB" id="9794728at2"/>
<evidence type="ECO:0000313" key="4">
    <source>
        <dbReference type="EMBL" id="PJJ42639.1"/>
    </source>
</evidence>
<dbReference type="Proteomes" id="UP000231134">
    <property type="component" value="Unassembled WGS sequence"/>
</dbReference>
<evidence type="ECO:0000313" key="5">
    <source>
        <dbReference type="Proteomes" id="UP000231134"/>
    </source>
</evidence>
<keyword evidence="1" id="KW-0240">DNA-directed RNA polymerase</keyword>
<dbReference type="RefSeq" id="WP_100426486.1">
    <property type="nucleotide sequence ID" value="NZ_JAQXKX010000061.1"/>
</dbReference>
<evidence type="ECO:0000256" key="3">
    <source>
        <dbReference type="SAM" id="MobiDB-lite"/>
    </source>
</evidence>
<protein>
    <recommendedName>
        <fullName evidence="6">DNA-directed RNA polymerase</fullName>
    </recommendedName>
</protein>
<dbReference type="GO" id="GO:0003899">
    <property type="term" value="F:DNA-directed RNA polymerase activity"/>
    <property type="evidence" value="ECO:0007669"/>
    <property type="project" value="InterPro"/>
</dbReference>